<comment type="caution">
    <text evidence="1">The sequence shown here is derived from an EMBL/GenBank/DDBJ whole genome shotgun (WGS) entry which is preliminary data.</text>
</comment>
<keyword evidence="2" id="KW-1185">Reference proteome</keyword>
<sequence length="382" mass="44673">MTSSSRRPIPTIDRISDLPDSILSHILSFLPTKQASATSILSKRWKFVWHSILTLNFDQNKDTFKNCFHFEEFIYFTISSLRENSIRSFTFKCSGDSNFNQRFYNQILKFVMRGVESLEFDMSARSRIIKLPSNILNMKTLRVLKLANIKLGDFDQVDFPLVKTLHLDRISFISTNYIEKFLLGFPILENLCSQSSVSKKSPVPMEDVNALPNLLKVRICDLNIPMDLVCKAKFLDIEKIKISWTRLPMFYNLTYMKFSVHDAFCGNRCTCCMLLGILPYLPKLQHFIIQEYYVAETNNCRNFWKHPPTVPECLSSQLKTCCIKRHRHRGIKYLVEFVKYIMQHSEVLETMTIRSSSLEKDRMLRELSSLKRGSKKCKLLFN</sequence>
<reference evidence="1" key="1">
    <citation type="submission" date="2023-10" db="EMBL/GenBank/DDBJ databases">
        <authorList>
            <person name="Rodriguez Cubillos JULIANA M."/>
            <person name="De Vega J."/>
        </authorList>
    </citation>
    <scope>NUCLEOTIDE SEQUENCE</scope>
</reference>
<name>A0ACB0J5U2_TRIPR</name>
<accession>A0ACB0J5U2</accession>
<gene>
    <name evidence="1" type="ORF">MILVUS5_LOCUS9359</name>
</gene>
<evidence type="ECO:0000313" key="2">
    <source>
        <dbReference type="Proteomes" id="UP001177021"/>
    </source>
</evidence>
<proteinExistence type="predicted"/>
<dbReference type="Proteomes" id="UP001177021">
    <property type="component" value="Unassembled WGS sequence"/>
</dbReference>
<protein>
    <submittedName>
        <fullName evidence="1">Uncharacterized protein</fullName>
    </submittedName>
</protein>
<dbReference type="EMBL" id="CASHSV030000024">
    <property type="protein sequence ID" value="CAJ2639309.1"/>
    <property type="molecule type" value="Genomic_DNA"/>
</dbReference>
<evidence type="ECO:0000313" key="1">
    <source>
        <dbReference type="EMBL" id="CAJ2639309.1"/>
    </source>
</evidence>
<organism evidence="1 2">
    <name type="scientific">Trifolium pratense</name>
    <name type="common">Red clover</name>
    <dbReference type="NCBI Taxonomy" id="57577"/>
    <lineage>
        <taxon>Eukaryota</taxon>
        <taxon>Viridiplantae</taxon>
        <taxon>Streptophyta</taxon>
        <taxon>Embryophyta</taxon>
        <taxon>Tracheophyta</taxon>
        <taxon>Spermatophyta</taxon>
        <taxon>Magnoliopsida</taxon>
        <taxon>eudicotyledons</taxon>
        <taxon>Gunneridae</taxon>
        <taxon>Pentapetalae</taxon>
        <taxon>rosids</taxon>
        <taxon>fabids</taxon>
        <taxon>Fabales</taxon>
        <taxon>Fabaceae</taxon>
        <taxon>Papilionoideae</taxon>
        <taxon>50 kb inversion clade</taxon>
        <taxon>NPAAA clade</taxon>
        <taxon>Hologalegina</taxon>
        <taxon>IRL clade</taxon>
        <taxon>Trifolieae</taxon>
        <taxon>Trifolium</taxon>
    </lineage>
</organism>